<reference evidence="3" key="1">
    <citation type="submission" date="2020-02" db="EMBL/GenBank/DDBJ databases">
        <authorList>
            <person name="Chen W.-M."/>
        </authorList>
    </citation>
    <scope>NUCLEOTIDE SEQUENCE</scope>
    <source>
        <strain evidence="3">NBD-18</strain>
    </source>
</reference>
<dbReference type="RefSeq" id="WP_163651164.1">
    <property type="nucleotide sequence ID" value="NZ_JAAGRN010000001.1"/>
</dbReference>
<accession>A0A6B2QYQ8</accession>
<name>A0A6B2QYQ8_9BURK</name>
<dbReference type="EMBL" id="JAAGRN010000001">
    <property type="protein sequence ID" value="NDY81867.1"/>
    <property type="molecule type" value="Genomic_DNA"/>
</dbReference>
<evidence type="ECO:0000256" key="1">
    <source>
        <dbReference type="ARBA" id="ARBA00008769"/>
    </source>
</evidence>
<dbReference type="GO" id="GO:0016020">
    <property type="term" value="C:membrane"/>
    <property type="evidence" value="ECO:0007669"/>
    <property type="project" value="InterPro"/>
</dbReference>
<dbReference type="GO" id="GO:0008643">
    <property type="term" value="P:carbohydrate transport"/>
    <property type="evidence" value="ECO:0007669"/>
    <property type="project" value="InterPro"/>
</dbReference>
<proteinExistence type="inferred from homology"/>
<dbReference type="InterPro" id="IPR007049">
    <property type="entry name" value="Carb-sel_porin_OprB"/>
</dbReference>
<sequence>MSSSAYGEEEFEHFTAKVQSTWIWQKHPGLRSPYADFSSLNPNQEIGYSLSATAFLGARPWKGTEFFIDPEAAQGNPFSGLRGFGGMSNGEAQKAGGSDPSGYWARAFVRQTFGLGGESEKQQAGFNQFAGQIDSRRLVMTGGIYAITDIFDQNAFSHDPKTQFLNWAMMDYGAWDMPADARGYTRGLAIEYYHDDWAFRIGRNLLPVQSNGLQLNGDFSGSYSDNLEVEKSYRIGDQAGKVRALAFRNRAKFGNFNDALDLSKLTGSMPDVANTRKDQTKYGFGMSLEHNLTESIGAFARLSWNNGQTEAYSFTEINNSVLLGLSVKGQAWSRPDDVFGLAFASNGLSSPNIEYLNAGGQTFFCGDGKINYGREGIIETYYSLKLHKTLWATVDYQFIASPCYNRDRGPAHVFSFRLHFEM</sequence>
<dbReference type="AlphaFoldDB" id="A0A6B2QYQ8"/>
<evidence type="ECO:0000313" key="3">
    <source>
        <dbReference type="EMBL" id="NDY81867.1"/>
    </source>
</evidence>
<evidence type="ECO:0000256" key="2">
    <source>
        <dbReference type="RuleBase" id="RU363072"/>
    </source>
</evidence>
<comment type="similarity">
    <text evidence="1 2">Belongs to the OprB family.</text>
</comment>
<organism evidence="3">
    <name type="scientific">Sheuella amnicola</name>
    <dbReference type="NCBI Taxonomy" id="2707330"/>
    <lineage>
        <taxon>Bacteria</taxon>
        <taxon>Pseudomonadati</taxon>
        <taxon>Pseudomonadota</taxon>
        <taxon>Betaproteobacteria</taxon>
        <taxon>Burkholderiales</taxon>
        <taxon>Alcaligenaceae</taxon>
        <taxon>Sheuella</taxon>
    </lineage>
</organism>
<protein>
    <submittedName>
        <fullName evidence="3">Carbohydrate porin</fullName>
    </submittedName>
</protein>
<dbReference type="Pfam" id="PF04966">
    <property type="entry name" value="OprB"/>
    <property type="match status" value="1"/>
</dbReference>
<comment type="caution">
    <text evidence="3">The sequence shown here is derived from an EMBL/GenBank/DDBJ whole genome shotgun (WGS) entry which is preliminary data.</text>
</comment>
<gene>
    <name evidence="3" type="ORF">G3I67_01355</name>
</gene>
<dbReference type="GO" id="GO:0015288">
    <property type="term" value="F:porin activity"/>
    <property type="evidence" value="ECO:0007669"/>
    <property type="project" value="InterPro"/>
</dbReference>
<dbReference type="InterPro" id="IPR038673">
    <property type="entry name" value="OprB_sf"/>
</dbReference>
<dbReference type="Gene3D" id="2.40.160.180">
    <property type="entry name" value="Carbohydrate-selective porin OprB"/>
    <property type="match status" value="1"/>
</dbReference>